<dbReference type="EMBL" id="AFME02000259">
    <property type="protein sequence ID" value="EMG10357.1"/>
    <property type="molecule type" value="Genomic_DNA"/>
</dbReference>
<dbReference type="SMART" id="SM00065">
    <property type="entry name" value="GAF"/>
    <property type="match status" value="1"/>
</dbReference>
<gene>
    <name evidence="2" type="ORF">LEP1GSC151_2912</name>
</gene>
<organism evidence="2 3">
    <name type="scientific">Leptospira interrogans serovar Grippotyphosa str. LT2186</name>
    <dbReference type="NCBI Taxonomy" id="1001599"/>
    <lineage>
        <taxon>Bacteria</taxon>
        <taxon>Pseudomonadati</taxon>
        <taxon>Spirochaetota</taxon>
        <taxon>Spirochaetia</taxon>
        <taxon>Leptospirales</taxon>
        <taxon>Leptospiraceae</taxon>
        <taxon>Leptospira</taxon>
    </lineage>
</organism>
<reference evidence="2 3" key="1">
    <citation type="submission" date="2013-02" db="EMBL/GenBank/DDBJ databases">
        <authorList>
            <person name="Harkins D.M."/>
            <person name="Durkin A.S."/>
            <person name="Brinkac L.M."/>
            <person name="Haft D.H."/>
            <person name="Selengut J.D."/>
            <person name="Sanka R."/>
            <person name="DePew J."/>
            <person name="Purushe J."/>
            <person name="Tulsiani S.M."/>
            <person name="Graham G.C."/>
            <person name="Burns M.-A."/>
            <person name="Dohnt M.F."/>
            <person name="Smythe L.D."/>
            <person name="McKay D.B."/>
            <person name="Craig S.B."/>
            <person name="Vinetz J.M."/>
            <person name="Sutton G.G."/>
            <person name="Nierman W.C."/>
            <person name="Fouts D.E."/>
        </authorList>
    </citation>
    <scope>NUCLEOTIDE SEQUENCE [LARGE SCALE GENOMIC DNA]</scope>
    <source>
        <strain evidence="2 3">LT2186</strain>
    </source>
</reference>
<comment type="caution">
    <text evidence="2">The sequence shown here is derived from an EMBL/GenBank/DDBJ whole genome shotgun (WGS) entry which is preliminary data.</text>
</comment>
<proteinExistence type="predicted"/>
<dbReference type="AlphaFoldDB" id="M3I374"/>
<dbReference type="InterPro" id="IPR029016">
    <property type="entry name" value="GAF-like_dom_sf"/>
</dbReference>
<dbReference type="Pfam" id="PF01590">
    <property type="entry name" value="GAF"/>
    <property type="match status" value="1"/>
</dbReference>
<dbReference type="Proteomes" id="UP000011776">
    <property type="component" value="Unassembled WGS sequence"/>
</dbReference>
<name>M3I374_LEPIR</name>
<dbReference type="BioCyc" id="LINT1001599:G11K9-297-MONOMER"/>
<evidence type="ECO:0000313" key="2">
    <source>
        <dbReference type="EMBL" id="EMG10357.1"/>
    </source>
</evidence>
<feature type="domain" description="GAF" evidence="1">
    <location>
        <begin position="17"/>
        <end position="145"/>
    </location>
</feature>
<accession>M3I374</accession>
<protein>
    <submittedName>
        <fullName evidence="2">GAF domain protein</fullName>
    </submittedName>
</protein>
<dbReference type="InterPro" id="IPR003018">
    <property type="entry name" value="GAF"/>
</dbReference>
<evidence type="ECO:0000313" key="3">
    <source>
        <dbReference type="Proteomes" id="UP000011776"/>
    </source>
</evidence>
<dbReference type="SUPFAM" id="SSF55781">
    <property type="entry name" value="GAF domain-like"/>
    <property type="match status" value="1"/>
</dbReference>
<sequence length="145" mass="16286">MLTEIIRVSGLINKSLDLSQLLEAIMLSSKSVFRTEACSVLLLDDTKEYLYFHTVLGEKRDEVTKVKVPVGKGIAGMVVQDKKPMIINDAMNDPRVYREVDKASHFVTRNIMAAPLLVEGQVIGVIETINTIDRNSFTEEDLELF</sequence>
<evidence type="ECO:0000259" key="1">
    <source>
        <dbReference type="SMART" id="SM00065"/>
    </source>
</evidence>
<dbReference type="Gene3D" id="3.30.450.40">
    <property type="match status" value="1"/>
</dbReference>